<dbReference type="SMART" id="SM00181">
    <property type="entry name" value="EGF"/>
    <property type="match status" value="5"/>
</dbReference>
<dbReference type="PROSITE" id="PS50026">
    <property type="entry name" value="EGF_3"/>
    <property type="match status" value="4"/>
</dbReference>
<feature type="chain" id="PRO_5008898102" evidence="4">
    <location>
        <begin position="42"/>
        <end position="1306"/>
    </location>
</feature>
<evidence type="ECO:0000259" key="5">
    <source>
        <dbReference type="PROSITE" id="PS01180"/>
    </source>
</evidence>
<comment type="caution">
    <text evidence="9">The sequence shown here is derived from an EMBL/GenBank/DDBJ whole genome shotgun (WGS) entry which is preliminary data.</text>
</comment>
<dbReference type="Gene3D" id="2.10.25.10">
    <property type="entry name" value="Laminin"/>
    <property type="match status" value="2"/>
</dbReference>
<reference evidence="9 10" key="1">
    <citation type="journal article" date="2016" name="Nat. Commun.">
        <title>Extremotolerant tardigrade genome and improved radiotolerance of human cultured cells by tardigrade-unique protein.</title>
        <authorList>
            <person name="Hashimoto T."/>
            <person name="Horikawa D.D."/>
            <person name="Saito Y."/>
            <person name="Kuwahara H."/>
            <person name="Kozuka-Hata H."/>
            <person name="Shin-I T."/>
            <person name="Minakuchi Y."/>
            <person name="Ohishi K."/>
            <person name="Motoyama A."/>
            <person name="Aizu T."/>
            <person name="Enomoto A."/>
            <person name="Kondo K."/>
            <person name="Tanaka S."/>
            <person name="Hara Y."/>
            <person name="Koshikawa S."/>
            <person name="Sagara H."/>
            <person name="Miura T."/>
            <person name="Yokobori S."/>
            <person name="Miyagawa K."/>
            <person name="Suzuki Y."/>
            <person name="Kubo T."/>
            <person name="Oyama M."/>
            <person name="Kohara Y."/>
            <person name="Fujiyama A."/>
            <person name="Arakawa K."/>
            <person name="Katayama T."/>
            <person name="Toyoda A."/>
            <person name="Kunieda T."/>
        </authorList>
    </citation>
    <scope>NUCLEOTIDE SEQUENCE [LARGE SCALE GENOMIC DNA]</scope>
    <source>
        <strain evidence="9 10">YOKOZUNA-1</strain>
    </source>
</reference>
<dbReference type="PROSITE" id="PS01180">
    <property type="entry name" value="CUB"/>
    <property type="match status" value="2"/>
</dbReference>
<evidence type="ECO:0000256" key="1">
    <source>
        <dbReference type="ARBA" id="ARBA00023157"/>
    </source>
</evidence>
<dbReference type="InterPro" id="IPR036445">
    <property type="entry name" value="GPCR_2_extracell_dom_sf"/>
</dbReference>
<feature type="disulfide bond" evidence="2">
    <location>
        <begin position="226"/>
        <end position="243"/>
    </location>
</feature>
<dbReference type="CDD" id="cd00054">
    <property type="entry name" value="EGF_CA"/>
    <property type="match status" value="1"/>
</dbReference>
<dbReference type="InterPro" id="IPR013783">
    <property type="entry name" value="Ig-like_fold"/>
</dbReference>
<dbReference type="PROSITE" id="PS50835">
    <property type="entry name" value="IG_LIKE"/>
    <property type="match status" value="2"/>
</dbReference>
<evidence type="ECO:0000256" key="4">
    <source>
        <dbReference type="SAM" id="SignalP"/>
    </source>
</evidence>
<dbReference type="SMART" id="SM00409">
    <property type="entry name" value="IG"/>
    <property type="match status" value="2"/>
</dbReference>
<keyword evidence="3" id="KW-1133">Transmembrane helix</keyword>
<feature type="disulfide bond" evidence="2">
    <location>
        <begin position="514"/>
        <end position="531"/>
    </location>
</feature>
<feature type="domain" description="EGF-like" evidence="6">
    <location>
        <begin position="459"/>
        <end position="498"/>
    </location>
</feature>
<dbReference type="CDD" id="cd00041">
    <property type="entry name" value="CUB"/>
    <property type="match status" value="1"/>
</dbReference>
<feature type="domain" description="Ig-like" evidence="8">
    <location>
        <begin position="678"/>
        <end position="771"/>
    </location>
</feature>
<proteinExistence type="predicted"/>
<dbReference type="PANTHER" id="PTHR24033">
    <property type="entry name" value="EGF-LIKE DOMAIN-CONTAINING PROTEIN"/>
    <property type="match status" value="1"/>
</dbReference>
<feature type="domain" description="CUB" evidence="5">
    <location>
        <begin position="321"/>
        <end position="451"/>
    </location>
</feature>
<feature type="disulfide bond" evidence="2">
    <location>
        <begin position="469"/>
        <end position="486"/>
    </location>
</feature>
<evidence type="ECO:0000259" key="7">
    <source>
        <dbReference type="PROSITE" id="PS50227"/>
    </source>
</evidence>
<protein>
    <submittedName>
        <fullName evidence="9">Uncharacterized protein</fullName>
    </submittedName>
</protein>
<keyword evidence="10" id="KW-1185">Reference proteome</keyword>
<feature type="domain" description="CUB" evidence="5">
    <location>
        <begin position="75"/>
        <end position="207"/>
    </location>
</feature>
<feature type="domain" description="EGF-like" evidence="6">
    <location>
        <begin position="216"/>
        <end position="255"/>
    </location>
</feature>
<dbReference type="OrthoDB" id="6138650at2759"/>
<dbReference type="SUPFAM" id="SSF49854">
    <property type="entry name" value="Spermadhesin, CUB domain"/>
    <property type="match status" value="2"/>
</dbReference>
<feature type="domain" description="G-protein coupled receptors family 2 profile 1" evidence="7">
    <location>
        <begin position="857"/>
        <end position="936"/>
    </location>
</feature>
<feature type="signal peptide" evidence="4">
    <location>
        <begin position="1"/>
        <end position="41"/>
    </location>
</feature>
<dbReference type="InterPro" id="IPR007110">
    <property type="entry name" value="Ig-like_dom"/>
</dbReference>
<dbReference type="InterPro" id="IPR035914">
    <property type="entry name" value="Sperma_CUB_dom_sf"/>
</dbReference>
<dbReference type="SUPFAM" id="SSF48726">
    <property type="entry name" value="Immunoglobulin"/>
    <property type="match status" value="2"/>
</dbReference>
<evidence type="ECO:0000256" key="2">
    <source>
        <dbReference type="PROSITE-ProRule" id="PRU00076"/>
    </source>
</evidence>
<dbReference type="GO" id="GO:0016020">
    <property type="term" value="C:membrane"/>
    <property type="evidence" value="ECO:0007669"/>
    <property type="project" value="InterPro"/>
</dbReference>
<dbReference type="Proteomes" id="UP000186922">
    <property type="component" value="Unassembled WGS sequence"/>
</dbReference>
<keyword evidence="4" id="KW-0732">Signal</keyword>
<feature type="disulfide bond" evidence="2">
    <location>
        <begin position="245"/>
        <end position="254"/>
    </location>
</feature>
<feature type="domain" description="Ig-like" evidence="8">
    <location>
        <begin position="782"/>
        <end position="874"/>
    </location>
</feature>
<accession>A0A1D1V686</accession>
<feature type="transmembrane region" description="Helical" evidence="3">
    <location>
        <begin position="1272"/>
        <end position="1294"/>
    </location>
</feature>
<evidence type="ECO:0000259" key="8">
    <source>
        <dbReference type="PROSITE" id="PS50835"/>
    </source>
</evidence>
<organism evidence="9 10">
    <name type="scientific">Ramazzottius varieornatus</name>
    <name type="common">Water bear</name>
    <name type="synonym">Tardigrade</name>
    <dbReference type="NCBI Taxonomy" id="947166"/>
    <lineage>
        <taxon>Eukaryota</taxon>
        <taxon>Metazoa</taxon>
        <taxon>Ecdysozoa</taxon>
        <taxon>Tardigrada</taxon>
        <taxon>Eutardigrada</taxon>
        <taxon>Parachela</taxon>
        <taxon>Hypsibioidea</taxon>
        <taxon>Ramazzottiidae</taxon>
        <taxon>Ramazzottius</taxon>
    </lineage>
</organism>
<evidence type="ECO:0000259" key="6">
    <source>
        <dbReference type="PROSITE" id="PS50026"/>
    </source>
</evidence>
<dbReference type="InterPro" id="IPR001879">
    <property type="entry name" value="GPCR_2_extracellular_dom"/>
</dbReference>
<feature type="disulfide bond" evidence="2">
    <location>
        <begin position="488"/>
        <end position="497"/>
    </location>
</feature>
<dbReference type="InterPro" id="IPR000859">
    <property type="entry name" value="CUB_dom"/>
</dbReference>
<keyword evidence="3" id="KW-0812">Transmembrane</keyword>
<dbReference type="Gene3D" id="4.10.1240.10">
    <property type="entry name" value="GPCR, family 2, extracellular hormone receptor domain"/>
    <property type="match status" value="1"/>
</dbReference>
<keyword evidence="2" id="KW-0245">EGF-like domain</keyword>
<dbReference type="InterPro" id="IPR003599">
    <property type="entry name" value="Ig_sub"/>
</dbReference>
<comment type="caution">
    <text evidence="2">Lacks conserved residue(s) required for the propagation of feature annotation.</text>
</comment>
<feature type="disulfide bond" evidence="2">
    <location>
        <begin position="534"/>
        <end position="543"/>
    </location>
</feature>
<dbReference type="GO" id="GO:0004930">
    <property type="term" value="F:G protein-coupled receptor activity"/>
    <property type="evidence" value="ECO:0007669"/>
    <property type="project" value="InterPro"/>
</dbReference>
<keyword evidence="3" id="KW-0472">Membrane</keyword>
<dbReference type="SUPFAM" id="SSF57196">
    <property type="entry name" value="EGF/Laminin"/>
    <property type="match status" value="1"/>
</dbReference>
<dbReference type="Pfam" id="PF13927">
    <property type="entry name" value="Ig_3"/>
    <property type="match status" value="1"/>
</dbReference>
<dbReference type="SMART" id="SM00042">
    <property type="entry name" value="CUB"/>
    <property type="match status" value="2"/>
</dbReference>
<dbReference type="PROSITE" id="PS50227">
    <property type="entry name" value="G_PROTEIN_RECEP_F2_3"/>
    <property type="match status" value="1"/>
</dbReference>
<dbReference type="Gene3D" id="2.60.120.290">
    <property type="entry name" value="Spermadhesin, CUB domain"/>
    <property type="match status" value="2"/>
</dbReference>
<feature type="disulfide bond" evidence="2">
    <location>
        <begin position="289"/>
        <end position="298"/>
    </location>
</feature>
<feature type="domain" description="EGF-like" evidence="6">
    <location>
        <begin position="261"/>
        <end position="299"/>
    </location>
</feature>
<dbReference type="InterPro" id="IPR051830">
    <property type="entry name" value="NOTCH_homolog"/>
</dbReference>
<dbReference type="InterPro" id="IPR000742">
    <property type="entry name" value="EGF"/>
</dbReference>
<dbReference type="Gene3D" id="2.60.40.10">
    <property type="entry name" value="Immunoglobulins"/>
    <property type="match status" value="2"/>
</dbReference>
<dbReference type="PANTHER" id="PTHR24033:SF151">
    <property type="entry name" value="NOTCH 2"/>
    <property type="match status" value="1"/>
</dbReference>
<feature type="domain" description="EGF-like" evidence="6">
    <location>
        <begin position="499"/>
        <end position="544"/>
    </location>
</feature>
<dbReference type="PROSITE" id="PS00022">
    <property type="entry name" value="EGF_1"/>
    <property type="match status" value="3"/>
</dbReference>
<name>A0A1D1V686_RAMVA</name>
<evidence type="ECO:0000256" key="3">
    <source>
        <dbReference type="SAM" id="Phobius"/>
    </source>
</evidence>
<keyword evidence="1 2" id="KW-1015">Disulfide bond</keyword>
<dbReference type="InterPro" id="IPR036179">
    <property type="entry name" value="Ig-like_dom_sf"/>
</dbReference>
<evidence type="ECO:0000313" key="9">
    <source>
        <dbReference type="EMBL" id="GAU94038.1"/>
    </source>
</evidence>
<sequence>MKTLRLFCDRRLDPPYMPKSCPSCCSLLLFLLAWVLPLSSSRPVQGISTRDVSEDVRSHSNRLLPVPSQKATTPCGGRFRNQLNGTITAPGFPTSFRPLRKSCSWTIERGDGEGITLHLFELYLSRPGGLRVVAYDFDPDRISATSEASLHSPDVQTDFGTFNRESHVNDSVVRTRKPYLRITVISDSAAHSPDDGLHGFNLTFVIALRSVPANEDFPSCQSYKDCSRLGRCLVSSDLTSTWCNCSKGHYGHMCQYGPMCDPDANFPVTPCHNGGRCLYARPELVKCNCRAHFGGEFCSHDKRKPRELKSASQVQQTDKPCHYILRGPRGQIHSPNFPGVFPVPAVCEWLIVTDSRTNTAIHFTESYLNDPAEVRITSYDFYENGNGTNAKVWGDKNYDYAFDFQTYPEKLLVISQPYIVIRMHVNSLQHMVRVKRFLLDRTGFNYTYVTYPKGSQPSMKLNCTGAFGCRWAGICTVNRDFSRSRCECFPGQSGNNCEYGTLCNPLASPPVNPCLNGASCEYYFGTELVRCDTCPPGFTGHFCESVMTSKHGDGCKDLKCDQRCVRDAKTSKMECACDPGFSLTDGRKCVNTQRMRIKIDITLRHEMHPDAFVLPSILGSLGKPKLENCRKLEWTGKVLSLICQADGVAIDNFKRWLKENRVMVKGKPIERIDVNTFPILDMENLTLYSGHPTKQGKEMALVCVAHGSTDTKFRWKKDGDVFDPKRAPGMWVTEQTLMNGSTSCQVNIENVGRPHQGVYTCEVEDYGDVVSQSLFVMVLRPPTVNIVPPTPAVTKFGTLLLNCLASQGNTTYKWTRKHEDVKRLPADHHLTEIQKRRGRIGGMQLIIDKVDHNTEYRCTATNAAGTTSKVVKVRALQPDEPVCPDEVYQDIAWAATKADSHNEQLCPVIMNGTVARKCNKSAQWEEPVYAGCATIEVMQYKTNLEMIQRGFGQADLGTLTEFVETLLKFVIKNRPMLIKDINTIYSILEELKRMAAQAGVNDAKLKDRAEETAAILKKELEARITEGKVKVDTVLETPVDNVKKEAVSADGRHTFVVNGKLECILLDPQQNVSETEETDVSHSNFTCPVLPRFAESAEIPAPTWLNVVMFLSMQDWPSSNDISNAPELGVAVNQTLKEESSTAGVVSNIVELVLHKYDSTQVAYTINMTFTNIVNVNESQNHDRNGAMHTTLDLYECVQKEKLSDEWKPWSCTTVHEKLPKNEGLRRRKRSSISVRCLCSLSSSRTIFAVRTVSNSSTASSPLGPPTPLHPALVPVIIVLFVLAGIVCVALLIFRRKKVRRVSSDT</sequence>
<gene>
    <name evidence="9" type="primary">RvY_05883-1</name>
    <name evidence="9" type="synonym">RvY_05883.1</name>
    <name evidence="9" type="ORF">RvY_05883</name>
</gene>
<dbReference type="EMBL" id="BDGG01000002">
    <property type="protein sequence ID" value="GAU94038.1"/>
    <property type="molecule type" value="Genomic_DNA"/>
</dbReference>
<evidence type="ECO:0000313" key="10">
    <source>
        <dbReference type="Proteomes" id="UP000186922"/>
    </source>
</evidence>